<dbReference type="GO" id="GO:0005886">
    <property type="term" value="C:plasma membrane"/>
    <property type="evidence" value="ECO:0007669"/>
    <property type="project" value="UniProtKB-SubCell"/>
</dbReference>
<evidence type="ECO:0000313" key="17">
    <source>
        <dbReference type="EMBL" id="SMP13719.1"/>
    </source>
</evidence>
<proteinExistence type="inferred from homology"/>
<dbReference type="Proteomes" id="UP001157947">
    <property type="component" value="Unassembled WGS sequence"/>
</dbReference>
<evidence type="ECO:0000256" key="10">
    <source>
        <dbReference type="ARBA" id="ARBA00023136"/>
    </source>
</evidence>
<evidence type="ECO:0000256" key="11">
    <source>
        <dbReference type="ARBA" id="ARBA00023225"/>
    </source>
</evidence>
<evidence type="ECO:0000256" key="8">
    <source>
        <dbReference type="ARBA" id="ARBA00022927"/>
    </source>
</evidence>
<dbReference type="Gene3D" id="3.40.50.300">
    <property type="entry name" value="P-loop containing nucleotide triphosphate hydrolases"/>
    <property type="match status" value="1"/>
</dbReference>
<dbReference type="Gene3D" id="1.20.120.1380">
    <property type="entry name" value="Flagellar FlhF biosynthesis protein, N domain"/>
    <property type="match status" value="1"/>
</dbReference>
<dbReference type="FunFam" id="3.40.50.300:FF:000695">
    <property type="entry name" value="Flagellar biosynthesis regulator FlhF"/>
    <property type="match status" value="1"/>
</dbReference>
<dbReference type="SMART" id="SM00962">
    <property type="entry name" value="SRP54"/>
    <property type="match status" value="1"/>
</dbReference>
<keyword evidence="18" id="KW-1185">Reference proteome</keyword>
<gene>
    <name evidence="17" type="ORF">SAMN06264868_11130</name>
</gene>
<evidence type="ECO:0000259" key="16">
    <source>
        <dbReference type="SMART" id="SM00962"/>
    </source>
</evidence>
<dbReference type="PANTHER" id="PTHR43134">
    <property type="entry name" value="SIGNAL RECOGNITION PARTICLE RECEPTOR SUBUNIT ALPHA"/>
    <property type="match status" value="1"/>
</dbReference>
<dbReference type="EMBL" id="FXTX01000011">
    <property type="protein sequence ID" value="SMP13719.1"/>
    <property type="molecule type" value="Genomic_DNA"/>
</dbReference>
<keyword evidence="7" id="KW-1005">Bacterial flagellum biogenesis</keyword>
<dbReference type="InterPro" id="IPR047040">
    <property type="entry name" value="FlhF__GTPase_dom"/>
</dbReference>
<organism evidence="17 18">
    <name type="scientific">Venenivibrio stagnispumantis</name>
    <dbReference type="NCBI Taxonomy" id="407998"/>
    <lineage>
        <taxon>Bacteria</taxon>
        <taxon>Pseudomonadati</taxon>
        <taxon>Aquificota</taxon>
        <taxon>Aquificia</taxon>
        <taxon>Aquificales</taxon>
        <taxon>Hydrogenothermaceae</taxon>
        <taxon>Venenivibrio</taxon>
    </lineage>
</organism>
<dbReference type="Pfam" id="PF00448">
    <property type="entry name" value="SRP54"/>
    <property type="match status" value="1"/>
</dbReference>
<dbReference type="InterPro" id="IPR027417">
    <property type="entry name" value="P-loop_NTPase"/>
</dbReference>
<keyword evidence="17" id="KW-0282">Flagellum</keyword>
<keyword evidence="4" id="KW-0813">Transport</keyword>
<comment type="function">
    <text evidence="12">Necessary for flagellar biosynthesis. May be involved in translocation of the flagellum.</text>
</comment>
<keyword evidence="5" id="KW-1003">Cell membrane</keyword>
<keyword evidence="14" id="KW-0175">Coiled coil</keyword>
<sequence length="372" mass="42727">MEINIYEGENLEKLLEQAKREFGEDVKIINYEVFTESRFLPFLKKKKYRLIVQKSEDKKEEIKEKIDFEQILNQVENLIEEKIKKINREPQIPIIETKIENNIQNLLQEFTGSAVDLIRLLTSKDVEEDVALNIVKEASGFDIDSGKYDLTSFDLKESLIKGIQNSIQFKTDFDIGADVKIITFVGPTGVGKTTNLFKIVSDLVLKKGLKISVISTDTYKVGAVAQAKTYANILNIPFFATSDSKKLKEVVEEFLEESDIIFIDTVGRSHYDYWKLGEIKETLSKVENMETFLVISANYKNNEAKEIVNKYRRYFKIDRLFFTKIDETKNHGLLLNIPIKTGIPLSFVSTGQNVPDDFKPLDADFLANLFIE</sequence>
<dbReference type="RefSeq" id="WP_265133792.1">
    <property type="nucleotide sequence ID" value="NZ_FXTX01000011.1"/>
</dbReference>
<evidence type="ECO:0000256" key="14">
    <source>
        <dbReference type="SAM" id="Coils"/>
    </source>
</evidence>
<keyword evidence="11" id="KW-1006">Bacterial flagellum protein export</keyword>
<dbReference type="GO" id="GO:0006614">
    <property type="term" value="P:SRP-dependent cotranslational protein targeting to membrane"/>
    <property type="evidence" value="ECO:0007669"/>
    <property type="project" value="InterPro"/>
</dbReference>
<dbReference type="SUPFAM" id="SSF52540">
    <property type="entry name" value="P-loop containing nucleoside triphosphate hydrolases"/>
    <property type="match status" value="1"/>
</dbReference>
<evidence type="ECO:0000256" key="9">
    <source>
        <dbReference type="ARBA" id="ARBA00023134"/>
    </source>
</evidence>
<reference evidence="17" key="1">
    <citation type="submission" date="2017-05" db="EMBL/GenBank/DDBJ databases">
        <authorList>
            <person name="Varghese N."/>
            <person name="Submissions S."/>
        </authorList>
    </citation>
    <scope>NUCLEOTIDE SEQUENCE</scope>
    <source>
        <strain evidence="17">DSM 18763</strain>
    </source>
</reference>
<evidence type="ECO:0000256" key="13">
    <source>
        <dbReference type="ARBA" id="ARBA00030866"/>
    </source>
</evidence>
<keyword evidence="6" id="KW-0547">Nucleotide-binding</keyword>
<keyword evidence="9" id="KW-0342">GTP-binding</keyword>
<evidence type="ECO:0000256" key="1">
    <source>
        <dbReference type="ARBA" id="ARBA00004413"/>
    </source>
</evidence>
<evidence type="ECO:0000256" key="6">
    <source>
        <dbReference type="ARBA" id="ARBA00022741"/>
    </source>
</evidence>
<keyword evidence="17" id="KW-0969">Cilium</keyword>
<dbReference type="GO" id="GO:0005047">
    <property type="term" value="F:signal recognition particle binding"/>
    <property type="evidence" value="ECO:0007669"/>
    <property type="project" value="TreeGrafter"/>
</dbReference>
<keyword evidence="17" id="KW-0966">Cell projection</keyword>
<evidence type="ECO:0000259" key="15">
    <source>
        <dbReference type="SMART" id="SM00382"/>
    </source>
</evidence>
<dbReference type="SMART" id="SM00382">
    <property type="entry name" value="AAA"/>
    <property type="match status" value="1"/>
</dbReference>
<evidence type="ECO:0000256" key="5">
    <source>
        <dbReference type="ARBA" id="ARBA00022475"/>
    </source>
</evidence>
<feature type="domain" description="SRP54-type proteins GTP-binding" evidence="16">
    <location>
        <begin position="179"/>
        <end position="372"/>
    </location>
</feature>
<dbReference type="InterPro" id="IPR003593">
    <property type="entry name" value="AAA+_ATPase"/>
</dbReference>
<evidence type="ECO:0000256" key="2">
    <source>
        <dbReference type="ARBA" id="ARBA00008531"/>
    </source>
</evidence>
<dbReference type="GO" id="GO:0003924">
    <property type="term" value="F:GTPase activity"/>
    <property type="evidence" value="ECO:0007669"/>
    <property type="project" value="InterPro"/>
</dbReference>
<comment type="caution">
    <text evidence="17">The sequence shown here is derived from an EMBL/GenBank/DDBJ whole genome shotgun (WGS) entry which is preliminary data.</text>
</comment>
<evidence type="ECO:0000313" key="18">
    <source>
        <dbReference type="Proteomes" id="UP001157947"/>
    </source>
</evidence>
<evidence type="ECO:0000256" key="7">
    <source>
        <dbReference type="ARBA" id="ARBA00022795"/>
    </source>
</evidence>
<evidence type="ECO:0000256" key="12">
    <source>
        <dbReference type="ARBA" id="ARBA00025337"/>
    </source>
</evidence>
<protein>
    <recommendedName>
        <fullName evidence="3">Flagellar biosynthesis protein FlhF</fullName>
    </recommendedName>
    <alternativeName>
        <fullName evidence="13">Flagella-associated GTP-binding protein</fullName>
    </alternativeName>
</protein>
<dbReference type="GO" id="GO:0005525">
    <property type="term" value="F:GTP binding"/>
    <property type="evidence" value="ECO:0007669"/>
    <property type="project" value="UniProtKB-KW"/>
</dbReference>
<keyword evidence="10" id="KW-0472">Membrane</keyword>
<name>A0AA46AEN0_9AQUI</name>
<dbReference type="GO" id="GO:0015031">
    <property type="term" value="P:protein transport"/>
    <property type="evidence" value="ECO:0007669"/>
    <property type="project" value="UniProtKB-KW"/>
</dbReference>
<feature type="domain" description="AAA+ ATPase" evidence="15">
    <location>
        <begin position="178"/>
        <end position="335"/>
    </location>
</feature>
<accession>A0AA46AEN0</accession>
<dbReference type="PANTHER" id="PTHR43134:SF3">
    <property type="entry name" value="FLAGELLAR BIOSYNTHESIS PROTEIN FLHF"/>
    <property type="match status" value="1"/>
</dbReference>
<dbReference type="CDD" id="cd17873">
    <property type="entry name" value="FlhF"/>
    <property type="match status" value="1"/>
</dbReference>
<keyword evidence="8" id="KW-0653">Protein transport</keyword>
<evidence type="ECO:0000256" key="4">
    <source>
        <dbReference type="ARBA" id="ARBA00022448"/>
    </source>
</evidence>
<dbReference type="GO" id="GO:0044781">
    <property type="term" value="P:bacterial-type flagellum organization"/>
    <property type="evidence" value="ECO:0007669"/>
    <property type="project" value="UniProtKB-KW"/>
</dbReference>
<dbReference type="InterPro" id="IPR000897">
    <property type="entry name" value="SRP54_GTPase_dom"/>
</dbReference>
<comment type="subcellular location">
    <subcellularLocation>
        <location evidence="1">Cell membrane</location>
        <topology evidence="1">Peripheral membrane protein</topology>
        <orientation evidence="1">Cytoplasmic side</orientation>
    </subcellularLocation>
</comment>
<evidence type="ECO:0000256" key="3">
    <source>
        <dbReference type="ARBA" id="ARBA00014919"/>
    </source>
</evidence>
<feature type="coiled-coil region" evidence="14">
    <location>
        <begin position="45"/>
        <end position="72"/>
    </location>
</feature>
<comment type="similarity">
    <text evidence="2">Belongs to the GTP-binding SRP family.</text>
</comment>
<dbReference type="AlphaFoldDB" id="A0AA46AEN0"/>